<reference evidence="1" key="1">
    <citation type="submission" date="2019-03" db="EMBL/GenBank/DDBJ databases">
        <title>WGS assembly of Setaria viridis.</title>
        <authorList>
            <person name="Huang P."/>
            <person name="Jenkins J."/>
            <person name="Grimwood J."/>
            <person name="Barry K."/>
            <person name="Healey A."/>
            <person name="Mamidi S."/>
            <person name="Sreedasyam A."/>
            <person name="Shu S."/>
            <person name="Feldman M."/>
            <person name="Wu J."/>
            <person name="Yu Y."/>
            <person name="Chen C."/>
            <person name="Johnson J."/>
            <person name="Rokhsar D."/>
            <person name="Baxter I."/>
            <person name="Schmutz J."/>
            <person name="Brutnell T."/>
            <person name="Kellogg E."/>
        </authorList>
    </citation>
    <scope>NUCLEOTIDE SEQUENCE [LARGE SCALE GENOMIC DNA]</scope>
</reference>
<name>A0A4U6TWG9_SETVI</name>
<dbReference type="EMBL" id="CM016558">
    <property type="protein sequence ID" value="TKW06015.1"/>
    <property type="molecule type" value="Genomic_DNA"/>
</dbReference>
<dbReference type="AlphaFoldDB" id="A0A4U6TWG9"/>
<gene>
    <name evidence="1" type="ORF">SEVIR_7G214400v2</name>
</gene>
<proteinExistence type="predicted"/>
<evidence type="ECO:0000313" key="2">
    <source>
        <dbReference type="Proteomes" id="UP000298652"/>
    </source>
</evidence>
<organism evidence="1 2">
    <name type="scientific">Setaria viridis</name>
    <name type="common">Green bristlegrass</name>
    <name type="synonym">Setaria italica subsp. viridis</name>
    <dbReference type="NCBI Taxonomy" id="4556"/>
    <lineage>
        <taxon>Eukaryota</taxon>
        <taxon>Viridiplantae</taxon>
        <taxon>Streptophyta</taxon>
        <taxon>Embryophyta</taxon>
        <taxon>Tracheophyta</taxon>
        <taxon>Spermatophyta</taxon>
        <taxon>Magnoliopsida</taxon>
        <taxon>Liliopsida</taxon>
        <taxon>Poales</taxon>
        <taxon>Poaceae</taxon>
        <taxon>PACMAD clade</taxon>
        <taxon>Panicoideae</taxon>
        <taxon>Panicodae</taxon>
        <taxon>Paniceae</taxon>
        <taxon>Cenchrinae</taxon>
        <taxon>Setaria</taxon>
    </lineage>
</organism>
<dbReference type="Proteomes" id="UP000298652">
    <property type="component" value="Chromosome 7"/>
</dbReference>
<keyword evidence="2" id="KW-1185">Reference proteome</keyword>
<accession>A0A4U6TWG9</accession>
<evidence type="ECO:0000313" key="1">
    <source>
        <dbReference type="EMBL" id="TKW06015.1"/>
    </source>
</evidence>
<sequence>MVPVQASPLRLWNSHLDAGPQKPVRVCGRRRVVIDPLKMDKDAVLKPPLPTLWRCLEDVYLGVLGSGCEHQPETLGDPAGVGRPCPKINCACVVGVQQVGVDALKGAGRTNHPLNDFRIPCMNRHPFETESHPIEQSCSQGCLKAAPWPDVDDDAVVLEAAHVGRFPSVALVFELDEERFRLVPGDPDRPPLQAELVKDDCFDFPGAGGWGRTHGLHHERRALPFLKLLLKVEGGGHQVAVLIRAGTGVADARHSGSRRAPRLVPRPEAGKTSDWVLQALAL</sequence>
<dbReference type="Gramene" id="TKW06015">
    <property type="protein sequence ID" value="TKW06015"/>
    <property type="gene ID" value="SEVIR_7G214400v2"/>
</dbReference>
<protein>
    <submittedName>
        <fullName evidence="1">Uncharacterized protein</fullName>
    </submittedName>
</protein>